<keyword evidence="1" id="KW-1133">Transmembrane helix</keyword>
<feature type="transmembrane region" description="Helical" evidence="1">
    <location>
        <begin position="206"/>
        <end position="223"/>
    </location>
</feature>
<keyword evidence="1" id="KW-0812">Transmembrane</keyword>
<feature type="transmembrane region" description="Helical" evidence="1">
    <location>
        <begin position="147"/>
        <end position="174"/>
    </location>
</feature>
<organism evidence="2 3">
    <name type="scientific">Ancylobacter amanitiformis</name>
    <dbReference type="NCBI Taxonomy" id="217069"/>
    <lineage>
        <taxon>Bacteria</taxon>
        <taxon>Pseudomonadati</taxon>
        <taxon>Pseudomonadota</taxon>
        <taxon>Alphaproteobacteria</taxon>
        <taxon>Hyphomicrobiales</taxon>
        <taxon>Xanthobacteraceae</taxon>
        <taxon>Ancylobacter</taxon>
    </lineage>
</organism>
<evidence type="ECO:0000313" key="3">
    <source>
        <dbReference type="Proteomes" id="UP001235094"/>
    </source>
</evidence>
<evidence type="ECO:0000313" key="2">
    <source>
        <dbReference type="EMBL" id="MDQ0512469.1"/>
    </source>
</evidence>
<feature type="transmembrane region" description="Helical" evidence="1">
    <location>
        <begin position="25"/>
        <end position="48"/>
    </location>
</feature>
<sequence length="227" mass="24752">MKQAPPPARPPARDVTRAALKTPKAAAIAGIVFSLLLLAIFGLLRSAVPADPLERGIWLTADRGQVGLALNLVPFAGIAFLWFIGVLRDRLGAQEDRFFATIFFGSALLLLATIFVTAAMIGALLLASSVTPADVLINSPTFTFARATIYILVSVYAHKLAGVFMFTTSTVVIFTRIAPRWIALLGYVLAVIVLFGSYFINWSFMVLPIWVLLMSIHIVMETFRRPA</sequence>
<reference evidence="2 3" key="1">
    <citation type="submission" date="2023-07" db="EMBL/GenBank/DDBJ databases">
        <title>Genomic Encyclopedia of Type Strains, Phase IV (KMG-IV): sequencing the most valuable type-strain genomes for metagenomic binning, comparative biology and taxonomic classification.</title>
        <authorList>
            <person name="Goeker M."/>
        </authorList>
    </citation>
    <scope>NUCLEOTIDE SEQUENCE [LARGE SCALE GENOMIC DNA]</scope>
    <source>
        <strain evidence="2 3">DSM 15561</strain>
    </source>
</reference>
<dbReference type="EMBL" id="JAUSVR010000012">
    <property type="protein sequence ID" value="MDQ0512469.1"/>
    <property type="molecule type" value="Genomic_DNA"/>
</dbReference>
<feature type="transmembrane region" description="Helical" evidence="1">
    <location>
        <begin position="181"/>
        <end position="200"/>
    </location>
</feature>
<dbReference type="Proteomes" id="UP001235094">
    <property type="component" value="Unassembled WGS sequence"/>
</dbReference>
<keyword evidence="3" id="KW-1185">Reference proteome</keyword>
<comment type="caution">
    <text evidence="2">The sequence shown here is derived from an EMBL/GenBank/DDBJ whole genome shotgun (WGS) entry which is preliminary data.</text>
</comment>
<accession>A0ABU0LUY3</accession>
<feature type="transmembrane region" description="Helical" evidence="1">
    <location>
        <begin position="68"/>
        <end position="87"/>
    </location>
</feature>
<name>A0ABU0LUY3_9HYPH</name>
<feature type="transmembrane region" description="Helical" evidence="1">
    <location>
        <begin position="99"/>
        <end position="127"/>
    </location>
</feature>
<proteinExistence type="predicted"/>
<protein>
    <submittedName>
        <fullName evidence="2">MFS family permease</fullName>
    </submittedName>
</protein>
<evidence type="ECO:0000256" key="1">
    <source>
        <dbReference type="SAM" id="Phobius"/>
    </source>
</evidence>
<keyword evidence="1" id="KW-0472">Membrane</keyword>
<gene>
    <name evidence="2" type="ORF">QOZ99_003374</name>
</gene>
<dbReference type="RefSeq" id="WP_306891151.1">
    <property type="nucleotide sequence ID" value="NZ_JAUSVR010000012.1"/>
</dbReference>